<dbReference type="InterPro" id="IPR052718">
    <property type="entry name" value="NmrA-type_oxidoreductase"/>
</dbReference>
<evidence type="ECO:0000259" key="2">
    <source>
        <dbReference type="Pfam" id="PF13460"/>
    </source>
</evidence>
<protein>
    <submittedName>
        <fullName evidence="3">SDR family oxidoreductase</fullName>
    </submittedName>
</protein>
<feature type="compositionally biased region" description="Basic and acidic residues" evidence="1">
    <location>
        <begin position="1"/>
        <end position="12"/>
    </location>
</feature>
<dbReference type="PANTHER" id="PTHR47129">
    <property type="entry name" value="QUINONE OXIDOREDUCTASE 2"/>
    <property type="match status" value="1"/>
</dbReference>
<reference evidence="3" key="1">
    <citation type="submission" date="2022-10" db="EMBL/GenBank/DDBJ databases">
        <title>The complete genomes of actinobacterial strains from the NBC collection.</title>
        <authorList>
            <person name="Joergensen T.S."/>
            <person name="Alvarez Arevalo M."/>
            <person name="Sterndorff E.B."/>
            <person name="Faurdal D."/>
            <person name="Vuksanovic O."/>
            <person name="Mourched A.-S."/>
            <person name="Charusanti P."/>
            <person name="Shaw S."/>
            <person name="Blin K."/>
            <person name="Weber T."/>
        </authorList>
    </citation>
    <scope>NUCLEOTIDE SEQUENCE</scope>
    <source>
        <strain evidence="3">NBC_00008</strain>
    </source>
</reference>
<evidence type="ECO:0000256" key="1">
    <source>
        <dbReference type="SAM" id="MobiDB-lite"/>
    </source>
</evidence>
<dbReference type="CDD" id="cd05269">
    <property type="entry name" value="TMR_SDR_a"/>
    <property type="match status" value="1"/>
</dbReference>
<proteinExistence type="predicted"/>
<dbReference type="EMBL" id="CP108313">
    <property type="protein sequence ID" value="WTW68849.1"/>
    <property type="molecule type" value="Genomic_DNA"/>
</dbReference>
<gene>
    <name evidence="3" type="ORF">OG398_11520</name>
</gene>
<name>A0AAU2VMX2_9ACTN</name>
<organism evidence="3">
    <name type="scientific">Streptomyces sp. NBC_00008</name>
    <dbReference type="NCBI Taxonomy" id="2903610"/>
    <lineage>
        <taxon>Bacteria</taxon>
        <taxon>Bacillati</taxon>
        <taxon>Actinomycetota</taxon>
        <taxon>Actinomycetes</taxon>
        <taxon>Kitasatosporales</taxon>
        <taxon>Streptomycetaceae</taxon>
        <taxon>Streptomyces</taxon>
    </lineage>
</organism>
<sequence length="312" mass="32668">MTSSDDDRHGPDDLTGGPLTAVTGASGALGGRVAKRLVRAGVPVRLLGRDPSRLPELPGADTAPAAPYGDGEAMRRALAGAHTLFLVSAHESPDRVREHISAVDAATAAGVERIVYVSFLGAAPDATFTFARDHWETEAHIRVSGVRHTFLRDSWYLAGLPAMTGADGVLRGPAGDGRVAAVAHEDIADAATAVLLPGGGPTADTAHDGATYELTGPRAFTLAEAAEELSRATGRTITYVPETREEAYASRSGYGAPDWEVAGWVTSYVAIAAGEMATVSDAVQRLTGRPARDLATYLREHPDSYRHLLLPG</sequence>
<dbReference type="InterPro" id="IPR036291">
    <property type="entry name" value="NAD(P)-bd_dom_sf"/>
</dbReference>
<feature type="region of interest" description="Disordered" evidence="1">
    <location>
        <begin position="49"/>
        <end position="68"/>
    </location>
</feature>
<evidence type="ECO:0000313" key="3">
    <source>
        <dbReference type="EMBL" id="WTW68849.1"/>
    </source>
</evidence>
<accession>A0AAU2VMX2</accession>
<dbReference type="SUPFAM" id="SSF51735">
    <property type="entry name" value="NAD(P)-binding Rossmann-fold domains"/>
    <property type="match status" value="1"/>
</dbReference>
<dbReference type="AlphaFoldDB" id="A0AAU2VMX2"/>
<dbReference type="InterPro" id="IPR016040">
    <property type="entry name" value="NAD(P)-bd_dom"/>
</dbReference>
<dbReference type="Gene3D" id="3.90.25.10">
    <property type="entry name" value="UDP-galactose 4-epimerase, domain 1"/>
    <property type="match status" value="1"/>
</dbReference>
<feature type="domain" description="NAD(P)-binding" evidence="2">
    <location>
        <begin position="24"/>
        <end position="195"/>
    </location>
</feature>
<dbReference type="Pfam" id="PF13460">
    <property type="entry name" value="NAD_binding_10"/>
    <property type="match status" value="1"/>
</dbReference>
<feature type="region of interest" description="Disordered" evidence="1">
    <location>
        <begin position="1"/>
        <end position="22"/>
    </location>
</feature>
<dbReference type="PANTHER" id="PTHR47129:SF1">
    <property type="entry name" value="NMRA-LIKE DOMAIN-CONTAINING PROTEIN"/>
    <property type="match status" value="1"/>
</dbReference>
<dbReference type="Gene3D" id="3.40.50.720">
    <property type="entry name" value="NAD(P)-binding Rossmann-like Domain"/>
    <property type="match status" value="1"/>
</dbReference>